<proteinExistence type="predicted"/>
<sequence>MRKGTKSSLFSAFTPIKIDAVQGKNNFVMVDGGPLLHKVVWQRNMNFGDISKSYLTYLQTHYGSIVAVVFDRYPSDVNGKSTKSAERIRRANLHSSHEIIFNEATCPEISQEQFLANERNKIQNWLGHEKNPLEWGWVPTRFGLFPRKMERDAAPESLLKIISCNCKKRCKNARGCRKAGLICSSLCTCSLGEACENVSDINLLEDSIEDEDDTGLTQSVWEYRQ</sequence>
<name>A0A4Y2BU42_ARAVE</name>
<reference evidence="1 2" key="1">
    <citation type="journal article" date="2019" name="Sci. Rep.">
        <title>Orb-weaving spider Araneus ventricosus genome elucidates the spidroin gene catalogue.</title>
        <authorList>
            <person name="Kono N."/>
            <person name="Nakamura H."/>
            <person name="Ohtoshi R."/>
            <person name="Moran D.A.P."/>
            <person name="Shinohara A."/>
            <person name="Yoshida Y."/>
            <person name="Fujiwara M."/>
            <person name="Mori M."/>
            <person name="Tomita M."/>
            <person name="Arakawa K."/>
        </authorList>
    </citation>
    <scope>NUCLEOTIDE SEQUENCE [LARGE SCALE GENOMIC DNA]</scope>
</reference>
<evidence type="ECO:0008006" key="3">
    <source>
        <dbReference type="Google" id="ProtNLM"/>
    </source>
</evidence>
<gene>
    <name evidence="1" type="ORF">AVEN_24809_1</name>
</gene>
<comment type="caution">
    <text evidence="1">The sequence shown here is derived from an EMBL/GenBank/DDBJ whole genome shotgun (WGS) entry which is preliminary data.</text>
</comment>
<evidence type="ECO:0000313" key="2">
    <source>
        <dbReference type="Proteomes" id="UP000499080"/>
    </source>
</evidence>
<dbReference type="EMBL" id="BGPR01000113">
    <property type="protein sequence ID" value="GBL95598.1"/>
    <property type="molecule type" value="Genomic_DNA"/>
</dbReference>
<protein>
    <recommendedName>
        <fullName evidence="3">Tesmin/TSO1-like CXC domain-containing protein</fullName>
    </recommendedName>
</protein>
<organism evidence="1 2">
    <name type="scientific">Araneus ventricosus</name>
    <name type="common">Orbweaver spider</name>
    <name type="synonym">Epeira ventricosa</name>
    <dbReference type="NCBI Taxonomy" id="182803"/>
    <lineage>
        <taxon>Eukaryota</taxon>
        <taxon>Metazoa</taxon>
        <taxon>Ecdysozoa</taxon>
        <taxon>Arthropoda</taxon>
        <taxon>Chelicerata</taxon>
        <taxon>Arachnida</taxon>
        <taxon>Araneae</taxon>
        <taxon>Araneomorphae</taxon>
        <taxon>Entelegynae</taxon>
        <taxon>Araneoidea</taxon>
        <taxon>Araneidae</taxon>
        <taxon>Araneus</taxon>
    </lineage>
</organism>
<dbReference type="Proteomes" id="UP000499080">
    <property type="component" value="Unassembled WGS sequence"/>
</dbReference>
<dbReference type="AlphaFoldDB" id="A0A4Y2BU42"/>
<evidence type="ECO:0000313" key="1">
    <source>
        <dbReference type="EMBL" id="GBL95598.1"/>
    </source>
</evidence>
<accession>A0A4Y2BU42</accession>
<keyword evidence="2" id="KW-1185">Reference proteome</keyword>